<evidence type="ECO:0000313" key="2">
    <source>
        <dbReference type="EMBL" id="KAA9154607.1"/>
    </source>
</evidence>
<proteinExistence type="predicted"/>
<dbReference type="RefSeq" id="WP_144758141.1">
    <property type="nucleotide sequence ID" value="NZ_VMNW02000064.1"/>
</dbReference>
<dbReference type="AlphaFoldDB" id="A0A5N0UTP4"/>
<dbReference type="SUPFAM" id="SSF53335">
    <property type="entry name" value="S-adenosyl-L-methionine-dependent methyltransferases"/>
    <property type="match status" value="1"/>
</dbReference>
<comment type="caution">
    <text evidence="2">The sequence shown here is derived from an EMBL/GenBank/DDBJ whole genome shotgun (WGS) entry which is preliminary data.</text>
</comment>
<name>A0A5N0UTP4_9PSEU</name>
<keyword evidence="2" id="KW-0489">Methyltransferase</keyword>
<feature type="domain" description="Methyltransferase" evidence="1">
    <location>
        <begin position="50"/>
        <end position="136"/>
    </location>
</feature>
<keyword evidence="3" id="KW-1185">Reference proteome</keyword>
<dbReference type="CDD" id="cd02440">
    <property type="entry name" value="AdoMet_MTases"/>
    <property type="match status" value="1"/>
</dbReference>
<organism evidence="2 3">
    <name type="scientific">Amycolatopsis acidicola</name>
    <dbReference type="NCBI Taxonomy" id="2596893"/>
    <lineage>
        <taxon>Bacteria</taxon>
        <taxon>Bacillati</taxon>
        <taxon>Actinomycetota</taxon>
        <taxon>Actinomycetes</taxon>
        <taxon>Pseudonocardiales</taxon>
        <taxon>Pseudonocardiaceae</taxon>
        <taxon>Amycolatopsis</taxon>
    </lineage>
</organism>
<dbReference type="GO" id="GO:0032259">
    <property type="term" value="P:methylation"/>
    <property type="evidence" value="ECO:0007669"/>
    <property type="project" value="UniProtKB-KW"/>
</dbReference>
<reference evidence="2" key="1">
    <citation type="submission" date="2019-09" db="EMBL/GenBank/DDBJ databases">
        <authorList>
            <person name="Teo W.F.A."/>
            <person name="Duangmal K."/>
        </authorList>
    </citation>
    <scope>NUCLEOTIDE SEQUENCE [LARGE SCALE GENOMIC DNA]</scope>
    <source>
        <strain evidence="2">K81G1</strain>
    </source>
</reference>
<dbReference type="OrthoDB" id="4484556at2"/>
<evidence type="ECO:0000259" key="1">
    <source>
        <dbReference type="Pfam" id="PF13649"/>
    </source>
</evidence>
<gene>
    <name evidence="2" type="ORF">FPZ12_031580</name>
</gene>
<dbReference type="GO" id="GO:0008168">
    <property type="term" value="F:methyltransferase activity"/>
    <property type="evidence" value="ECO:0007669"/>
    <property type="project" value="UniProtKB-KW"/>
</dbReference>
<dbReference type="Pfam" id="PF13649">
    <property type="entry name" value="Methyltransf_25"/>
    <property type="match status" value="1"/>
</dbReference>
<sequence length="200" mass="21762">MRAFDTALLSHVCLLELANGGRVELPAERWAEPPGLGDELLLGRCTGPTLDIGCGPGRLTAELIARGVRTLGIDVSRTAVQLTRDRGGLALRRDVFDRVPGEGRWAHALLADGNVGIGGDPVRLLRRVAELLAPDGRALVELEPPGQHVRRERVRVNGGPWIPWAWLGVDALDEIARAAGFRVVWQGVHGQRHFSELARH</sequence>
<protein>
    <submittedName>
        <fullName evidence="2">Class I SAM-dependent methyltransferase</fullName>
    </submittedName>
</protein>
<keyword evidence="2" id="KW-0808">Transferase</keyword>
<dbReference type="EMBL" id="VMNW02000064">
    <property type="protein sequence ID" value="KAA9154607.1"/>
    <property type="molecule type" value="Genomic_DNA"/>
</dbReference>
<evidence type="ECO:0000313" key="3">
    <source>
        <dbReference type="Proteomes" id="UP000319769"/>
    </source>
</evidence>
<dbReference type="InterPro" id="IPR029063">
    <property type="entry name" value="SAM-dependent_MTases_sf"/>
</dbReference>
<accession>A0A5N0UTP4</accession>
<dbReference type="Proteomes" id="UP000319769">
    <property type="component" value="Unassembled WGS sequence"/>
</dbReference>
<dbReference type="InterPro" id="IPR041698">
    <property type="entry name" value="Methyltransf_25"/>
</dbReference>
<dbReference type="Gene3D" id="3.40.50.150">
    <property type="entry name" value="Vaccinia Virus protein VP39"/>
    <property type="match status" value="1"/>
</dbReference>